<evidence type="ECO:0000313" key="4">
    <source>
        <dbReference type="EMBL" id="UUX51122.1"/>
    </source>
</evidence>
<keyword evidence="2 3" id="KW-0040">ANK repeat</keyword>
<name>A0A9J7AWE5_9PROT</name>
<keyword evidence="1" id="KW-0677">Repeat</keyword>
<gene>
    <name evidence="4" type="ORF">NUH88_05385</name>
</gene>
<dbReference type="SUPFAM" id="SSF48403">
    <property type="entry name" value="Ankyrin repeat"/>
    <property type="match status" value="1"/>
</dbReference>
<dbReference type="PROSITE" id="PS50297">
    <property type="entry name" value="ANK_REP_REGION"/>
    <property type="match status" value="1"/>
</dbReference>
<evidence type="ECO:0000256" key="1">
    <source>
        <dbReference type="ARBA" id="ARBA00022737"/>
    </source>
</evidence>
<dbReference type="EMBL" id="CP102480">
    <property type="protein sequence ID" value="UUX51122.1"/>
    <property type="molecule type" value="Genomic_DNA"/>
</dbReference>
<dbReference type="AlphaFoldDB" id="A0A9J7AWE5"/>
<dbReference type="Pfam" id="PF12796">
    <property type="entry name" value="Ank_2"/>
    <property type="match status" value="1"/>
</dbReference>
<organism evidence="4 5">
    <name type="scientific">Nisaea acidiphila</name>
    <dbReference type="NCBI Taxonomy" id="1862145"/>
    <lineage>
        <taxon>Bacteria</taxon>
        <taxon>Pseudomonadati</taxon>
        <taxon>Pseudomonadota</taxon>
        <taxon>Alphaproteobacteria</taxon>
        <taxon>Rhodospirillales</taxon>
        <taxon>Thalassobaculaceae</taxon>
        <taxon>Nisaea</taxon>
    </lineage>
</organism>
<protein>
    <submittedName>
        <fullName evidence="4">Ankyrin repeat domain-containing protein</fullName>
    </submittedName>
</protein>
<feature type="repeat" description="ANK" evidence="3">
    <location>
        <begin position="416"/>
        <end position="448"/>
    </location>
</feature>
<dbReference type="InterPro" id="IPR050745">
    <property type="entry name" value="Multifunctional_regulatory"/>
</dbReference>
<dbReference type="KEGG" id="naci:NUH88_05385"/>
<dbReference type="SMART" id="SM00248">
    <property type="entry name" value="ANK"/>
    <property type="match status" value="6"/>
</dbReference>
<evidence type="ECO:0000256" key="2">
    <source>
        <dbReference type="ARBA" id="ARBA00023043"/>
    </source>
</evidence>
<keyword evidence="5" id="KW-1185">Reference proteome</keyword>
<reference evidence="4" key="1">
    <citation type="submission" date="2022-08" db="EMBL/GenBank/DDBJ databases">
        <title>Nisaea acidiphila sp. nov., isolated from a marine algal debris and emended description of the genus Nisaea Urios et al. 2008.</title>
        <authorList>
            <person name="Kwon K."/>
        </authorList>
    </citation>
    <scope>NUCLEOTIDE SEQUENCE</scope>
    <source>
        <strain evidence="4">MEBiC11861</strain>
    </source>
</reference>
<dbReference type="InterPro" id="IPR036770">
    <property type="entry name" value="Ankyrin_rpt-contain_sf"/>
</dbReference>
<dbReference type="PROSITE" id="PS50088">
    <property type="entry name" value="ANK_REPEAT"/>
    <property type="match status" value="1"/>
</dbReference>
<dbReference type="Gene3D" id="1.25.40.20">
    <property type="entry name" value="Ankyrin repeat-containing domain"/>
    <property type="match status" value="3"/>
</dbReference>
<accession>A0A9J7AWE5</accession>
<dbReference type="RefSeq" id="WP_257770424.1">
    <property type="nucleotide sequence ID" value="NZ_CP102480.1"/>
</dbReference>
<dbReference type="InterPro" id="IPR002110">
    <property type="entry name" value="Ankyrin_rpt"/>
</dbReference>
<dbReference type="PANTHER" id="PTHR24189">
    <property type="entry name" value="MYOTROPHIN"/>
    <property type="match status" value="1"/>
</dbReference>
<dbReference type="Proteomes" id="UP001060336">
    <property type="component" value="Chromosome"/>
</dbReference>
<proteinExistence type="predicted"/>
<evidence type="ECO:0000256" key="3">
    <source>
        <dbReference type="PROSITE-ProRule" id="PRU00023"/>
    </source>
</evidence>
<sequence>MANLPARPSLEHLKGQAKQLHKLVRIEDQSALGRVGPYFGNPAKITLQQAQLVIAREYDFSSWTRMKRHIDAGLGARETTEQRANRFLDLVCLHYGPDNTRGPAAFEMAAAILEAHPEIVAHSPHVAAAAGDEAALARWLARESFSVDEPGGPFQWTPLMYAAYARLPGASSYMTGVMLLGAGADPNAHYLWGGTYRFSVLTGIFGDGEGGKVRLPEHPEMAEFARAVLEAGANPNDSQGAYNRCFNPDNTHLELMLEFGLKDSDPSNWWPVEDGGLPAAHRTMHWNLIIALRWGFADRARLLIEHGVDIDTPDNNTYPTFTEGVTPYQSALMRGLPDIAEIIKARGGDAEPLTERQQFFAACMSGDLQTAEKLKPGHMGKDPDTEAEILREAAGNGNLAAVETMIALGFELSPVGTQTALHAAAWRGQVNTLKVLLAAGADAKLRDPEHLSPPLGHAFYSQKKEAIALLLQAPMDIFFAAAMGRTDQIDARLAEDPDWLDAPFSRVVPQSANSGDDHWAPPLWKAAVSGQIGSVEHLLEKGANPDICDPSGTSIAESAASAGHSDVAELLREYPR</sequence>
<dbReference type="PANTHER" id="PTHR24189:SF50">
    <property type="entry name" value="ANKYRIN REPEAT AND SOCS BOX PROTEIN 2"/>
    <property type="match status" value="1"/>
</dbReference>
<evidence type="ECO:0000313" key="5">
    <source>
        <dbReference type="Proteomes" id="UP001060336"/>
    </source>
</evidence>